<keyword evidence="2" id="KW-0732">Signal</keyword>
<protein>
    <recommendedName>
        <fullName evidence="5">Lipoprotein</fullName>
    </recommendedName>
</protein>
<gene>
    <name evidence="3" type="ORF">GCM10009606_00870</name>
</gene>
<evidence type="ECO:0008006" key="5">
    <source>
        <dbReference type="Google" id="ProtNLM"/>
    </source>
</evidence>
<dbReference type="EMBL" id="BAAAJE010000001">
    <property type="protein sequence ID" value="GAA1125065.1"/>
    <property type="molecule type" value="Genomic_DNA"/>
</dbReference>
<dbReference type="RefSeq" id="WP_343904655.1">
    <property type="nucleotide sequence ID" value="NZ_BAAAJE010000001.1"/>
</dbReference>
<organism evidence="3 4">
    <name type="scientific">Nocardioides aquiterrae</name>
    <dbReference type="NCBI Taxonomy" id="203799"/>
    <lineage>
        <taxon>Bacteria</taxon>
        <taxon>Bacillati</taxon>
        <taxon>Actinomycetota</taxon>
        <taxon>Actinomycetes</taxon>
        <taxon>Propionibacteriales</taxon>
        <taxon>Nocardioidaceae</taxon>
        <taxon>Nocardioides</taxon>
    </lineage>
</organism>
<reference evidence="4" key="1">
    <citation type="journal article" date="2019" name="Int. J. Syst. Evol. Microbiol.">
        <title>The Global Catalogue of Microorganisms (GCM) 10K type strain sequencing project: providing services to taxonomists for standard genome sequencing and annotation.</title>
        <authorList>
            <consortium name="The Broad Institute Genomics Platform"/>
            <consortium name="The Broad Institute Genome Sequencing Center for Infectious Disease"/>
            <person name="Wu L."/>
            <person name="Ma J."/>
        </authorList>
    </citation>
    <scope>NUCLEOTIDE SEQUENCE [LARGE SCALE GENOMIC DNA]</scope>
    <source>
        <strain evidence="4">JCM 11813</strain>
    </source>
</reference>
<feature type="region of interest" description="Disordered" evidence="1">
    <location>
        <begin position="25"/>
        <end position="67"/>
    </location>
</feature>
<keyword evidence="4" id="KW-1185">Reference proteome</keyword>
<evidence type="ECO:0000256" key="2">
    <source>
        <dbReference type="SAM" id="SignalP"/>
    </source>
</evidence>
<accession>A0ABP4EU20</accession>
<feature type="signal peptide" evidence="2">
    <location>
        <begin position="1"/>
        <end position="23"/>
    </location>
</feature>
<feature type="compositionally biased region" description="Low complexity" evidence="1">
    <location>
        <begin position="25"/>
        <end position="59"/>
    </location>
</feature>
<comment type="caution">
    <text evidence="3">The sequence shown here is derived from an EMBL/GenBank/DDBJ whole genome shotgun (WGS) entry which is preliminary data.</text>
</comment>
<dbReference type="Proteomes" id="UP001499979">
    <property type="component" value="Unassembled WGS sequence"/>
</dbReference>
<feature type="chain" id="PRO_5046138719" description="Lipoprotein" evidence="2">
    <location>
        <begin position="24"/>
        <end position="222"/>
    </location>
</feature>
<proteinExistence type="predicted"/>
<evidence type="ECO:0000256" key="1">
    <source>
        <dbReference type="SAM" id="MobiDB-lite"/>
    </source>
</evidence>
<name>A0ABP4EU20_9ACTN</name>
<dbReference type="PROSITE" id="PS51257">
    <property type="entry name" value="PROKAR_LIPOPROTEIN"/>
    <property type="match status" value="1"/>
</dbReference>
<sequence length="222" mass="22736">MTRTHLRAATAVLLTAAVVLGSAGCSGSDSSDSDEAGGAPTPSATSATTEQSTDQTGTTPGPAPLALTSGGPSGSICLLPSAARDLAWFDVTWKAGADLDALRFRLTDPVGVRQRVGDTINVPPVNFGGSIAYGGSASWPERAKALDTRTTSWAEHAPMWTWSPAEGETGLVVLHLVLDEKALHSKQGASFSGIRATYRTADGAAGSVAVPAQATFRARARC</sequence>
<evidence type="ECO:0000313" key="4">
    <source>
        <dbReference type="Proteomes" id="UP001499979"/>
    </source>
</evidence>
<evidence type="ECO:0000313" key="3">
    <source>
        <dbReference type="EMBL" id="GAA1125065.1"/>
    </source>
</evidence>